<dbReference type="Proteomes" id="UP001152561">
    <property type="component" value="Unassembled WGS sequence"/>
</dbReference>
<dbReference type="EMBL" id="JAJAGQ010000011">
    <property type="protein sequence ID" value="KAJ8549064.1"/>
    <property type="molecule type" value="Genomic_DNA"/>
</dbReference>
<accession>A0A9Q1M5C8</accession>
<name>A0A9Q1M5C8_9SOLA</name>
<keyword evidence="2" id="KW-1185">Reference proteome</keyword>
<comment type="caution">
    <text evidence="1">The sequence shown here is derived from an EMBL/GenBank/DDBJ whole genome shotgun (WGS) entry which is preliminary data.</text>
</comment>
<sequence>MVSQGHDLQLIQHPPPQALIDTAERRFSMASTEERMKCKKWSSPFSNFGFLEHLELSFFWQLMYCYSEDRNCS</sequence>
<proteinExistence type="predicted"/>
<protein>
    <submittedName>
        <fullName evidence="1">Uncharacterized protein</fullName>
    </submittedName>
</protein>
<reference evidence="2" key="1">
    <citation type="journal article" date="2023" name="Proc. Natl. Acad. Sci. U.S.A.">
        <title>Genomic and structural basis for evolution of tropane alkaloid biosynthesis.</title>
        <authorList>
            <person name="Wanga Y.-J."/>
            <person name="Taina T."/>
            <person name="Yua J.-Y."/>
            <person name="Lia J."/>
            <person name="Xua B."/>
            <person name="Chenc J."/>
            <person name="D'Auriad J.C."/>
            <person name="Huanga J.-P."/>
            <person name="Huanga S.-X."/>
        </authorList>
    </citation>
    <scope>NUCLEOTIDE SEQUENCE [LARGE SCALE GENOMIC DNA]</scope>
    <source>
        <strain evidence="2">cv. KIB-2019</strain>
    </source>
</reference>
<dbReference type="AlphaFoldDB" id="A0A9Q1M5C8"/>
<evidence type="ECO:0000313" key="1">
    <source>
        <dbReference type="EMBL" id="KAJ8549064.1"/>
    </source>
</evidence>
<gene>
    <name evidence="1" type="ORF">K7X08_032771</name>
</gene>
<organism evidence="1 2">
    <name type="scientific">Anisodus acutangulus</name>
    <dbReference type="NCBI Taxonomy" id="402998"/>
    <lineage>
        <taxon>Eukaryota</taxon>
        <taxon>Viridiplantae</taxon>
        <taxon>Streptophyta</taxon>
        <taxon>Embryophyta</taxon>
        <taxon>Tracheophyta</taxon>
        <taxon>Spermatophyta</taxon>
        <taxon>Magnoliopsida</taxon>
        <taxon>eudicotyledons</taxon>
        <taxon>Gunneridae</taxon>
        <taxon>Pentapetalae</taxon>
        <taxon>asterids</taxon>
        <taxon>lamiids</taxon>
        <taxon>Solanales</taxon>
        <taxon>Solanaceae</taxon>
        <taxon>Solanoideae</taxon>
        <taxon>Hyoscyameae</taxon>
        <taxon>Anisodus</taxon>
    </lineage>
</organism>
<evidence type="ECO:0000313" key="2">
    <source>
        <dbReference type="Proteomes" id="UP001152561"/>
    </source>
</evidence>